<evidence type="ECO:0000313" key="2">
    <source>
        <dbReference type="EMBL" id="SEI91183.1"/>
    </source>
</evidence>
<protein>
    <submittedName>
        <fullName evidence="2">Uncharacterized protein</fullName>
    </submittedName>
</protein>
<evidence type="ECO:0000313" key="3">
    <source>
        <dbReference type="Proteomes" id="UP000199005"/>
    </source>
</evidence>
<feature type="region of interest" description="Disordered" evidence="1">
    <location>
        <begin position="89"/>
        <end position="112"/>
    </location>
</feature>
<dbReference type="STRING" id="170623.SAMN04244579_02422"/>
<evidence type="ECO:0000256" key="1">
    <source>
        <dbReference type="SAM" id="MobiDB-lite"/>
    </source>
</evidence>
<dbReference type="Proteomes" id="UP000199005">
    <property type="component" value="Unassembled WGS sequence"/>
</dbReference>
<name>A0A1H6UFJ3_9GAMM</name>
<feature type="compositionally biased region" description="Basic and acidic residues" evidence="1">
    <location>
        <begin position="103"/>
        <end position="112"/>
    </location>
</feature>
<dbReference type="AlphaFoldDB" id="A0A1H6UFJ3"/>
<proteinExistence type="predicted"/>
<sequence>MTAKTAAERKRAQREREAERLKRLGHRIMQLELYQGTADALDRLCQIGGFEQPAEVITLLIHSADQIAKRDQSRFAELVRVTRHEASISEGMAQRLDTEGAPEADRLDRAEA</sequence>
<organism evidence="2 3">
    <name type="scientific">Azotobacter beijerinckii</name>
    <dbReference type="NCBI Taxonomy" id="170623"/>
    <lineage>
        <taxon>Bacteria</taxon>
        <taxon>Pseudomonadati</taxon>
        <taxon>Pseudomonadota</taxon>
        <taxon>Gammaproteobacteria</taxon>
        <taxon>Pseudomonadales</taxon>
        <taxon>Pseudomonadaceae</taxon>
        <taxon>Azotobacter</taxon>
    </lineage>
</organism>
<reference evidence="2 3" key="1">
    <citation type="submission" date="2016-10" db="EMBL/GenBank/DDBJ databases">
        <authorList>
            <person name="de Groot N.N."/>
        </authorList>
    </citation>
    <scope>NUCLEOTIDE SEQUENCE [LARGE SCALE GENOMIC DNA]</scope>
    <source>
        <strain evidence="2 3">DSM 1041</strain>
    </source>
</reference>
<dbReference type="RefSeq" id="WP_090899773.1">
    <property type="nucleotide sequence ID" value="NZ_FNYO01000026.1"/>
</dbReference>
<accession>A0A1H6UFJ3</accession>
<gene>
    <name evidence="2" type="ORF">SAMN04244579_02422</name>
</gene>
<dbReference type="EMBL" id="FNYO01000026">
    <property type="protein sequence ID" value="SEI91183.1"/>
    <property type="molecule type" value="Genomic_DNA"/>
</dbReference>